<reference evidence="2 3" key="1">
    <citation type="journal article" date="2015" name="Genome Biol.">
        <title>Comparative genomics of Steinernema reveals deeply conserved gene regulatory networks.</title>
        <authorList>
            <person name="Dillman A.R."/>
            <person name="Macchietto M."/>
            <person name="Porter C.F."/>
            <person name="Rogers A."/>
            <person name="Williams B."/>
            <person name="Antoshechkin I."/>
            <person name="Lee M.M."/>
            <person name="Goodwin Z."/>
            <person name="Lu X."/>
            <person name="Lewis E.E."/>
            <person name="Goodrich-Blair H."/>
            <person name="Stock S.P."/>
            <person name="Adams B.J."/>
            <person name="Sternberg P.W."/>
            <person name="Mortazavi A."/>
        </authorList>
    </citation>
    <scope>NUCLEOTIDE SEQUENCE [LARGE SCALE GENOMIC DNA]</scope>
    <source>
        <strain evidence="2 3">ALL</strain>
    </source>
</reference>
<accession>A0A4U5MSR3</accession>
<evidence type="ECO:0000313" key="3">
    <source>
        <dbReference type="Proteomes" id="UP000298663"/>
    </source>
</evidence>
<feature type="region of interest" description="Disordered" evidence="1">
    <location>
        <begin position="27"/>
        <end position="54"/>
    </location>
</feature>
<dbReference type="EMBL" id="AZBU02000006">
    <property type="protein sequence ID" value="TKR72542.1"/>
    <property type="molecule type" value="Genomic_DNA"/>
</dbReference>
<keyword evidence="3" id="KW-1185">Reference proteome</keyword>
<sequence>MSSCEIFVILPGNMTCRRRIQAYPALIGTRPATPDRTERRQRKERGRSGTSEWMPVRCNTCSSECV</sequence>
<name>A0A4U5MSR3_STECR</name>
<gene>
    <name evidence="2" type="ORF">L596_019974</name>
</gene>
<evidence type="ECO:0000313" key="2">
    <source>
        <dbReference type="EMBL" id="TKR72542.1"/>
    </source>
</evidence>
<comment type="caution">
    <text evidence="2">The sequence shown here is derived from an EMBL/GenBank/DDBJ whole genome shotgun (WGS) entry which is preliminary data.</text>
</comment>
<organism evidence="2 3">
    <name type="scientific">Steinernema carpocapsae</name>
    <name type="common">Entomopathogenic nematode</name>
    <dbReference type="NCBI Taxonomy" id="34508"/>
    <lineage>
        <taxon>Eukaryota</taxon>
        <taxon>Metazoa</taxon>
        <taxon>Ecdysozoa</taxon>
        <taxon>Nematoda</taxon>
        <taxon>Chromadorea</taxon>
        <taxon>Rhabditida</taxon>
        <taxon>Tylenchina</taxon>
        <taxon>Panagrolaimomorpha</taxon>
        <taxon>Strongyloidoidea</taxon>
        <taxon>Steinernematidae</taxon>
        <taxon>Steinernema</taxon>
    </lineage>
</organism>
<evidence type="ECO:0000256" key="1">
    <source>
        <dbReference type="SAM" id="MobiDB-lite"/>
    </source>
</evidence>
<dbReference type="Proteomes" id="UP000298663">
    <property type="component" value="Unassembled WGS sequence"/>
</dbReference>
<proteinExistence type="predicted"/>
<protein>
    <submittedName>
        <fullName evidence="2">Uncharacterized protein</fullName>
    </submittedName>
</protein>
<reference evidence="2 3" key="2">
    <citation type="journal article" date="2019" name="G3 (Bethesda)">
        <title>Hybrid Assembly of the Genome of the Entomopathogenic Nematode Steinernema carpocapsae Identifies the X-Chromosome.</title>
        <authorList>
            <person name="Serra L."/>
            <person name="Macchietto M."/>
            <person name="Macias-Munoz A."/>
            <person name="McGill C.J."/>
            <person name="Rodriguez I.M."/>
            <person name="Rodriguez B."/>
            <person name="Murad R."/>
            <person name="Mortazavi A."/>
        </authorList>
    </citation>
    <scope>NUCLEOTIDE SEQUENCE [LARGE SCALE GENOMIC DNA]</scope>
    <source>
        <strain evidence="2 3">ALL</strain>
    </source>
</reference>
<dbReference type="AlphaFoldDB" id="A0A4U5MSR3"/>